<keyword evidence="3" id="KW-0028">Amino-acid biosynthesis</keyword>
<dbReference type="GO" id="GO:0006529">
    <property type="term" value="P:asparagine biosynthetic process"/>
    <property type="evidence" value="ECO:0007669"/>
    <property type="project" value="UniProtKB-KW"/>
</dbReference>
<sequence length="636" mass="68667">MPAVRLPHLLLTLVEGTGMEFLVLPDHPAGAAALALMPTAGPPPTHVIEHHSGRPWIVGCWNEEDVMVTAVGPHRVALLGRTTADADVLTRRLRDVRSVRDLDGLAATAAGSFHLVASVNGEVRVQGTLSAACQIYYATVAGVTLAADRPQALADRIGADIDEDQVALALLSPFGPPWPLSERSLWRGVCSPPTGHCLEIGRDGTGRTRQWWTAPDPDRPLGNGDMIRQALAEAVATCTAGQEVVSADLSGGLDSTSLCFLADADRHDAHLVTVHYQALGRSSDDRYWARQAEAALPGARHLLVGPGQAPDWYAPLAHAVHDREGPLTFVRSRATTEHLARLAAAHGSRRHLQGIGGDELFHPSPMALHALVRRHPLAALPHLRALRSMRRWPLTTTARTLASAPSYTQWLAACSNFPADRHDWGAGADWEPLPKLPPWATPHAAATVRRQLLAALAATPQPLATLPVQHEMIRLTRINGNATRRNSHIGAHTGVTFHAPFTDDRVLEAILAVRLEDRVALGQFKPMLGTALRSIVPAGLLSRTTKGDASAELYAGLRRRRGELLKLMDDSHLVRMGFVDADVLRTVLRGLHADTRPLMPLDSTLACELWLRTLSPADTARATAVPVPSPRTVKEI</sequence>
<dbReference type="Pfam" id="PF00733">
    <property type="entry name" value="Asn_synthase"/>
    <property type="match status" value="1"/>
</dbReference>
<proteinExistence type="predicted"/>
<dbReference type="Gene3D" id="3.40.50.620">
    <property type="entry name" value="HUPs"/>
    <property type="match status" value="1"/>
</dbReference>
<gene>
    <name evidence="6" type="ORF">SAV31267_096880</name>
</gene>
<name>A0A4D4N6X9_STRAX</name>
<feature type="domain" description="Asparagine synthetase" evidence="5">
    <location>
        <begin position="227"/>
        <end position="612"/>
    </location>
</feature>
<organism evidence="6 7">
    <name type="scientific">Streptomyces avermitilis</name>
    <dbReference type="NCBI Taxonomy" id="33903"/>
    <lineage>
        <taxon>Bacteria</taxon>
        <taxon>Bacillati</taxon>
        <taxon>Actinomycetota</taxon>
        <taxon>Actinomycetes</taxon>
        <taxon>Kitasatosporales</taxon>
        <taxon>Streptomycetaceae</taxon>
        <taxon>Streptomyces</taxon>
    </lineage>
</organism>
<comment type="catalytic activity">
    <reaction evidence="4">
        <text>L-aspartate + L-glutamine + ATP + H2O = L-asparagine + L-glutamate + AMP + diphosphate + H(+)</text>
        <dbReference type="Rhea" id="RHEA:12228"/>
        <dbReference type="ChEBI" id="CHEBI:15377"/>
        <dbReference type="ChEBI" id="CHEBI:15378"/>
        <dbReference type="ChEBI" id="CHEBI:29985"/>
        <dbReference type="ChEBI" id="CHEBI:29991"/>
        <dbReference type="ChEBI" id="CHEBI:30616"/>
        <dbReference type="ChEBI" id="CHEBI:33019"/>
        <dbReference type="ChEBI" id="CHEBI:58048"/>
        <dbReference type="ChEBI" id="CHEBI:58359"/>
        <dbReference type="ChEBI" id="CHEBI:456215"/>
        <dbReference type="EC" id="6.3.5.4"/>
    </reaction>
</comment>
<protein>
    <recommendedName>
        <fullName evidence="2">asparagine synthase (glutamine-hydrolyzing)</fullName>
        <ecNumber evidence="2">6.3.5.4</ecNumber>
    </recommendedName>
</protein>
<comment type="pathway">
    <text evidence="1">Amino-acid biosynthesis; L-asparagine biosynthesis; L-asparagine from L-aspartate (L-Gln route): step 1/1.</text>
</comment>
<dbReference type="InterPro" id="IPR051786">
    <property type="entry name" value="ASN_synthetase/amidase"/>
</dbReference>
<dbReference type="GO" id="GO:0004066">
    <property type="term" value="F:asparagine synthase (glutamine-hydrolyzing) activity"/>
    <property type="evidence" value="ECO:0007669"/>
    <property type="project" value="UniProtKB-EC"/>
</dbReference>
<comment type="caution">
    <text evidence="6">The sequence shown here is derived from an EMBL/GenBank/DDBJ whole genome shotgun (WGS) entry which is preliminary data.</text>
</comment>
<dbReference type="SUPFAM" id="SSF52402">
    <property type="entry name" value="Adenine nucleotide alpha hydrolases-like"/>
    <property type="match status" value="1"/>
</dbReference>
<dbReference type="PANTHER" id="PTHR43284:SF1">
    <property type="entry name" value="ASPARAGINE SYNTHETASE"/>
    <property type="match status" value="1"/>
</dbReference>
<dbReference type="EC" id="6.3.5.4" evidence="2"/>
<evidence type="ECO:0000313" key="7">
    <source>
        <dbReference type="Proteomes" id="UP000299211"/>
    </source>
</evidence>
<dbReference type="AlphaFoldDB" id="A0A4D4N6X9"/>
<dbReference type="GO" id="GO:0005829">
    <property type="term" value="C:cytosol"/>
    <property type="evidence" value="ECO:0007669"/>
    <property type="project" value="TreeGrafter"/>
</dbReference>
<dbReference type="PANTHER" id="PTHR43284">
    <property type="entry name" value="ASPARAGINE SYNTHETASE (GLUTAMINE-HYDROLYZING)"/>
    <property type="match status" value="1"/>
</dbReference>
<dbReference type="Proteomes" id="UP000299211">
    <property type="component" value="Unassembled WGS sequence"/>
</dbReference>
<evidence type="ECO:0000256" key="2">
    <source>
        <dbReference type="ARBA" id="ARBA00012737"/>
    </source>
</evidence>
<evidence type="ECO:0000313" key="6">
    <source>
        <dbReference type="EMBL" id="GDY80203.1"/>
    </source>
</evidence>
<dbReference type="EMBL" id="BJHY01000002">
    <property type="protein sequence ID" value="GDY80203.1"/>
    <property type="molecule type" value="Genomic_DNA"/>
</dbReference>
<dbReference type="InterPro" id="IPR001962">
    <property type="entry name" value="Asn_synthase"/>
</dbReference>
<keyword evidence="3" id="KW-0061">Asparagine biosynthesis</keyword>
<dbReference type="InterPro" id="IPR014729">
    <property type="entry name" value="Rossmann-like_a/b/a_fold"/>
</dbReference>
<accession>A0A4D4N6X9</accession>
<dbReference type="OMA" id="HHSGRPW"/>
<evidence type="ECO:0000256" key="3">
    <source>
        <dbReference type="ARBA" id="ARBA00022888"/>
    </source>
</evidence>
<reference evidence="6 7" key="1">
    <citation type="submission" date="2019-04" db="EMBL/GenBank/DDBJ databases">
        <title>Draft genome sequences of Streptomyces avermitilis ATCC 31267.</title>
        <authorList>
            <person name="Komaki H."/>
            <person name="Tamura T."/>
            <person name="Hosoyama A."/>
        </authorList>
    </citation>
    <scope>NUCLEOTIDE SEQUENCE [LARGE SCALE GENOMIC DNA]</scope>
    <source>
        <strain evidence="6 7">ATCC 31267</strain>
    </source>
</reference>
<evidence type="ECO:0000256" key="4">
    <source>
        <dbReference type="ARBA" id="ARBA00048741"/>
    </source>
</evidence>
<evidence type="ECO:0000259" key="5">
    <source>
        <dbReference type="Pfam" id="PF00733"/>
    </source>
</evidence>
<evidence type="ECO:0000256" key="1">
    <source>
        <dbReference type="ARBA" id="ARBA00005187"/>
    </source>
</evidence>